<sequence>MRCPKGNLTNLKKGHGKFAQPEKLAKALQKAIRSPRKRALALIARKLVRVIYTLLSRHQIYQKEELV</sequence>
<name>A0A3Q8CEE0_9LACO</name>
<proteinExistence type="predicted"/>
<gene>
    <name evidence="1" type="ORF">BSQ50_02315</name>
</gene>
<evidence type="ECO:0008006" key="3">
    <source>
        <dbReference type="Google" id="ProtNLM"/>
    </source>
</evidence>
<reference evidence="1 2" key="1">
    <citation type="submission" date="2016-11" db="EMBL/GenBank/DDBJ databases">
        <title>Interaction between Lactobacillus species and yeast in water kefir.</title>
        <authorList>
            <person name="Behr J."/>
            <person name="Xu D."/>
            <person name="Vogel R.F."/>
        </authorList>
    </citation>
    <scope>NUCLEOTIDE SEQUENCE [LARGE SCALE GENOMIC DNA]</scope>
    <source>
        <strain evidence="1 2">TMW 1.1827</strain>
    </source>
</reference>
<accession>A0A3Q8CEE0</accession>
<protein>
    <recommendedName>
        <fullName evidence="3">IS110 family transposase</fullName>
    </recommendedName>
</protein>
<evidence type="ECO:0000313" key="2">
    <source>
        <dbReference type="Proteomes" id="UP000324497"/>
    </source>
</evidence>
<dbReference type="Proteomes" id="UP000324497">
    <property type="component" value="Chromosome"/>
</dbReference>
<dbReference type="KEGG" id="lng:BSQ50_02315"/>
<dbReference type="EMBL" id="CP018180">
    <property type="protein sequence ID" value="AUJ31493.1"/>
    <property type="molecule type" value="Genomic_DNA"/>
</dbReference>
<evidence type="ECO:0000313" key="1">
    <source>
        <dbReference type="EMBL" id="AUJ31493.1"/>
    </source>
</evidence>
<organism evidence="1 2">
    <name type="scientific">Liquorilactobacillus nagelii</name>
    <dbReference type="NCBI Taxonomy" id="82688"/>
    <lineage>
        <taxon>Bacteria</taxon>
        <taxon>Bacillati</taxon>
        <taxon>Bacillota</taxon>
        <taxon>Bacilli</taxon>
        <taxon>Lactobacillales</taxon>
        <taxon>Lactobacillaceae</taxon>
        <taxon>Liquorilactobacillus</taxon>
    </lineage>
</organism>
<keyword evidence="2" id="KW-1185">Reference proteome</keyword>
<dbReference type="AlphaFoldDB" id="A0A3Q8CEE0"/>